<evidence type="ECO:0000313" key="10">
    <source>
        <dbReference type="EMBL" id="GBD07836.1"/>
    </source>
</evidence>
<gene>
    <name evidence="10" type="ORF">HRbin22_00062</name>
</gene>
<dbReference type="EMBL" id="BEHY01000001">
    <property type="protein sequence ID" value="GBD07836.1"/>
    <property type="molecule type" value="Genomic_DNA"/>
</dbReference>
<evidence type="ECO:0000256" key="4">
    <source>
        <dbReference type="ARBA" id="ARBA00022519"/>
    </source>
</evidence>
<comment type="subcellular location">
    <subcellularLocation>
        <location evidence="1">Cell inner membrane</location>
        <topology evidence="1">Multi-pass membrane protein</topology>
    </subcellularLocation>
</comment>
<accession>A0A2H5Y330</accession>
<feature type="transmembrane region" description="Helical" evidence="9">
    <location>
        <begin position="244"/>
        <end position="262"/>
    </location>
</feature>
<evidence type="ECO:0000256" key="5">
    <source>
        <dbReference type="ARBA" id="ARBA00022692"/>
    </source>
</evidence>
<feature type="transmembrane region" description="Helical" evidence="9">
    <location>
        <begin position="314"/>
        <end position="332"/>
    </location>
</feature>
<feature type="transmembrane region" description="Helical" evidence="9">
    <location>
        <begin position="41"/>
        <end position="63"/>
    </location>
</feature>
<keyword evidence="5 9" id="KW-0812">Transmembrane</keyword>
<evidence type="ECO:0000256" key="8">
    <source>
        <dbReference type="ARBA" id="ARBA00035655"/>
    </source>
</evidence>
<feature type="transmembrane region" description="Helical" evidence="9">
    <location>
        <begin position="185"/>
        <end position="208"/>
    </location>
</feature>
<organism evidence="10 11">
    <name type="scientific">Candidatus Thermoflexus japonica</name>
    <dbReference type="NCBI Taxonomy" id="2035417"/>
    <lineage>
        <taxon>Bacteria</taxon>
        <taxon>Bacillati</taxon>
        <taxon>Chloroflexota</taxon>
        <taxon>Thermoflexia</taxon>
        <taxon>Thermoflexales</taxon>
        <taxon>Thermoflexaceae</taxon>
        <taxon>Thermoflexus</taxon>
    </lineage>
</organism>
<dbReference type="PANTHER" id="PTHR30574:SF1">
    <property type="entry name" value="SULPHUR TRANSPORT DOMAIN-CONTAINING PROTEIN"/>
    <property type="match status" value="1"/>
</dbReference>
<evidence type="ECO:0000313" key="11">
    <source>
        <dbReference type="Proteomes" id="UP000236642"/>
    </source>
</evidence>
<dbReference type="AlphaFoldDB" id="A0A2H5Y330"/>
<feature type="transmembrane region" description="Helical" evidence="9">
    <location>
        <begin position="75"/>
        <end position="95"/>
    </location>
</feature>
<comment type="caution">
    <text evidence="10">The sequence shown here is derived from an EMBL/GenBank/DDBJ whole genome shotgun (WGS) entry which is preliminary data.</text>
</comment>
<keyword evidence="2" id="KW-0813">Transport</keyword>
<feature type="transmembrane region" description="Helical" evidence="9">
    <location>
        <begin position="376"/>
        <end position="398"/>
    </location>
</feature>
<feature type="transmembrane region" description="Helical" evidence="9">
    <location>
        <begin position="145"/>
        <end position="165"/>
    </location>
</feature>
<feature type="transmembrane region" description="Helical" evidence="9">
    <location>
        <begin position="115"/>
        <end position="138"/>
    </location>
</feature>
<evidence type="ECO:0000256" key="1">
    <source>
        <dbReference type="ARBA" id="ARBA00004429"/>
    </source>
</evidence>
<keyword evidence="6 9" id="KW-1133">Transmembrane helix</keyword>
<name>A0A2H5Y330_9CHLR</name>
<comment type="similarity">
    <text evidence="8">Belongs to the TsuA/YedE (TC 9.B.102) family.</text>
</comment>
<reference evidence="11" key="1">
    <citation type="submission" date="2017-09" db="EMBL/GenBank/DDBJ databases">
        <title>Metaegenomics of thermophilic ammonia-oxidizing enrichment culture.</title>
        <authorList>
            <person name="Kato S."/>
            <person name="Suzuki K."/>
        </authorList>
    </citation>
    <scope>NUCLEOTIDE SEQUENCE [LARGE SCALE GENOMIC DNA]</scope>
</reference>
<keyword evidence="4" id="KW-0997">Cell inner membrane</keyword>
<evidence type="ECO:0000256" key="2">
    <source>
        <dbReference type="ARBA" id="ARBA00022448"/>
    </source>
</evidence>
<dbReference type="Proteomes" id="UP000236642">
    <property type="component" value="Unassembled WGS sequence"/>
</dbReference>
<evidence type="ECO:0000256" key="3">
    <source>
        <dbReference type="ARBA" id="ARBA00022475"/>
    </source>
</evidence>
<feature type="transmembrane region" description="Helical" evidence="9">
    <location>
        <begin position="344"/>
        <end position="370"/>
    </location>
</feature>
<dbReference type="PANTHER" id="PTHR30574">
    <property type="entry name" value="INNER MEMBRANE PROTEIN YEDE"/>
    <property type="match status" value="1"/>
</dbReference>
<keyword evidence="3" id="KW-1003">Cell membrane</keyword>
<dbReference type="InterPro" id="IPR007272">
    <property type="entry name" value="Sulf_transp_TsuA/YedE"/>
</dbReference>
<keyword evidence="7 9" id="KW-0472">Membrane</keyword>
<dbReference type="GO" id="GO:0005886">
    <property type="term" value="C:plasma membrane"/>
    <property type="evidence" value="ECO:0007669"/>
    <property type="project" value="UniProtKB-SubCell"/>
</dbReference>
<sequence length="402" mass="43442">MRTLSPAFPAVAPRGLWKALSLTVVLGIAGLYALWAPRLAVFWLFGLSLGVTVQRGRFCFASAFRDLYLLRDGRVVKGIIAGMAVATIGFALLAYRTVPDLSRPVGNVTPVSLATFLGGLLFGIGMVLGGGCASGMLYRIGEGYVASLFTLIGAMIGMFAVALQWPWWWQVVIAPAPRLWLPQALGWGGAVLINLFGLTLFYLAVLAWETRGGVVVRPAPTLAPAQSFAEHLQRAWERLFRHPWAPIPTGITLGVLNVYLFLWDKPWGITTEVSRWAGWIVYLLGYPADRLLYYAEKAPGFGLLSHIPWTSPGTLLNVGLIAGAFLAAVLADEFKIRTARLGRYLQALVGGFLLGYGARIAMGCNIGGFFSAIPSLAVSGWLFAVGLAGGSWIGAWMVRRLI</sequence>
<protein>
    <submittedName>
        <fullName evidence="10">Uncharacterized protein</fullName>
    </submittedName>
</protein>
<evidence type="ECO:0000256" key="6">
    <source>
        <dbReference type="ARBA" id="ARBA00022989"/>
    </source>
</evidence>
<evidence type="ECO:0000256" key="9">
    <source>
        <dbReference type="SAM" id="Phobius"/>
    </source>
</evidence>
<proteinExistence type="inferred from homology"/>
<evidence type="ECO:0000256" key="7">
    <source>
        <dbReference type="ARBA" id="ARBA00023136"/>
    </source>
</evidence>
<dbReference type="Pfam" id="PF04143">
    <property type="entry name" value="Sulf_transp"/>
    <property type="match status" value="1"/>
</dbReference>
<feature type="transmembrane region" description="Helical" evidence="9">
    <location>
        <begin position="16"/>
        <end position="35"/>
    </location>
</feature>